<dbReference type="GeneID" id="31356922"/>
<evidence type="ECO:0000313" key="2">
    <source>
        <dbReference type="Proteomes" id="UP000001396"/>
    </source>
</evidence>
<accession>D3AZ53</accession>
<gene>
    <name evidence="1" type="ORF">PPL_01393</name>
</gene>
<dbReference type="AlphaFoldDB" id="D3AZ53"/>
<dbReference type="Proteomes" id="UP000001396">
    <property type="component" value="Unassembled WGS sequence"/>
</dbReference>
<dbReference type="InParanoid" id="D3AZ53"/>
<dbReference type="EMBL" id="ADBJ01000006">
    <property type="protein sequence ID" value="EFA85610.1"/>
    <property type="molecule type" value="Genomic_DNA"/>
</dbReference>
<comment type="caution">
    <text evidence="1">The sequence shown here is derived from an EMBL/GenBank/DDBJ whole genome shotgun (WGS) entry which is preliminary data.</text>
</comment>
<protein>
    <submittedName>
        <fullName evidence="1">Uncharacterized protein</fullName>
    </submittedName>
</protein>
<keyword evidence="2" id="KW-1185">Reference proteome</keyword>
<dbReference type="RefSeq" id="XP_020437717.1">
    <property type="nucleotide sequence ID" value="XM_020572402.1"/>
</dbReference>
<sequence length="254" mass="29619">MLTLKVDFNFNIYQKKLLIFQYLALLHINNGDKTLEKRRKLIEDNFKAEGKVCPLCHKKLNHHILIKHVCKMDMASILNSLHSLVVDMMVCVDSHCYTIWSHFSPRMYNTSLIGLDKKSFDDLQKETKLTEEEVYIFLIWLRHCISYSVLSLFFTREKSWISDCVNKGIKVLSEITIKEVIPPDLDSRMRSGETIIDPYGNERYITIIVDARKKYHTFTKLVYVDPKGKILHLGESNYGSIADITLIRRTTKGI</sequence>
<organism evidence="1 2">
    <name type="scientific">Heterostelium pallidum (strain ATCC 26659 / Pp 5 / PN500)</name>
    <name type="common">Cellular slime mold</name>
    <name type="synonym">Polysphondylium pallidum</name>
    <dbReference type="NCBI Taxonomy" id="670386"/>
    <lineage>
        <taxon>Eukaryota</taxon>
        <taxon>Amoebozoa</taxon>
        <taxon>Evosea</taxon>
        <taxon>Eumycetozoa</taxon>
        <taxon>Dictyostelia</taxon>
        <taxon>Acytosteliales</taxon>
        <taxon>Acytosteliaceae</taxon>
        <taxon>Heterostelium</taxon>
    </lineage>
</organism>
<reference evidence="1 2" key="1">
    <citation type="journal article" date="2011" name="Genome Res.">
        <title>Phylogeny-wide analysis of social amoeba genomes highlights ancient origins for complex intercellular communication.</title>
        <authorList>
            <person name="Heidel A.J."/>
            <person name="Lawal H.M."/>
            <person name="Felder M."/>
            <person name="Schilde C."/>
            <person name="Helps N.R."/>
            <person name="Tunggal B."/>
            <person name="Rivero F."/>
            <person name="John U."/>
            <person name="Schleicher M."/>
            <person name="Eichinger L."/>
            <person name="Platzer M."/>
            <person name="Noegel A.A."/>
            <person name="Schaap P."/>
            <person name="Gloeckner G."/>
        </authorList>
    </citation>
    <scope>NUCLEOTIDE SEQUENCE [LARGE SCALE GENOMIC DNA]</scope>
    <source>
        <strain evidence="2">ATCC 26659 / Pp 5 / PN500</strain>
    </source>
</reference>
<evidence type="ECO:0000313" key="1">
    <source>
        <dbReference type="EMBL" id="EFA85610.1"/>
    </source>
</evidence>
<name>D3AZ53_HETP5</name>
<proteinExistence type="predicted"/>